<dbReference type="PANTHER" id="PTHR38445">
    <property type="entry name" value="HTH-TYPE TRANSCRIPTIONAL REPRESSOR YTRA"/>
    <property type="match status" value="1"/>
</dbReference>
<reference evidence="5 6" key="1">
    <citation type="journal article" date="2015" name="Genome Announc.">
        <title>Expanding the biotechnology potential of lactobacilli through comparative genomics of 213 strains and associated genera.</title>
        <authorList>
            <person name="Sun Z."/>
            <person name="Harris H.M."/>
            <person name="McCann A."/>
            <person name="Guo C."/>
            <person name="Argimon S."/>
            <person name="Zhang W."/>
            <person name="Yang X."/>
            <person name="Jeffery I.B."/>
            <person name="Cooney J.C."/>
            <person name="Kagawa T.F."/>
            <person name="Liu W."/>
            <person name="Song Y."/>
            <person name="Salvetti E."/>
            <person name="Wrobel A."/>
            <person name="Rasinkangas P."/>
            <person name="Parkhill J."/>
            <person name="Rea M.C."/>
            <person name="O'Sullivan O."/>
            <person name="Ritari J."/>
            <person name="Douillard F.P."/>
            <person name="Paul Ross R."/>
            <person name="Yang R."/>
            <person name="Briner A.E."/>
            <person name="Felis G.E."/>
            <person name="de Vos W.M."/>
            <person name="Barrangou R."/>
            <person name="Klaenhammer T.R."/>
            <person name="Caufield P.W."/>
            <person name="Cui Y."/>
            <person name="Zhang H."/>
            <person name="O'Toole P.W."/>
        </authorList>
    </citation>
    <scope>NUCLEOTIDE SEQUENCE [LARGE SCALE GENOMIC DNA]</scope>
    <source>
        <strain evidence="5 6">LMG 26013</strain>
    </source>
</reference>
<dbReference type="EMBL" id="JQCL01000089">
    <property type="protein sequence ID" value="KRO08092.1"/>
    <property type="molecule type" value="Genomic_DNA"/>
</dbReference>
<dbReference type="Gene3D" id="1.10.10.10">
    <property type="entry name" value="Winged helix-like DNA-binding domain superfamily/Winged helix DNA-binding domain"/>
    <property type="match status" value="1"/>
</dbReference>
<dbReference type="SUPFAM" id="SSF46785">
    <property type="entry name" value="Winged helix' DNA-binding domain"/>
    <property type="match status" value="1"/>
</dbReference>
<dbReference type="STRING" id="942150.IV64_GL000943"/>
<dbReference type="InterPro" id="IPR000524">
    <property type="entry name" value="Tscrpt_reg_HTH_GntR"/>
</dbReference>
<evidence type="ECO:0000256" key="3">
    <source>
        <dbReference type="ARBA" id="ARBA00023163"/>
    </source>
</evidence>
<sequence length="126" mass="14339">MKKMQFNFNSTEPIYLQVADQIEEAIFTQTFVEGEQIPSTTEISKEFHINPATVLKGMNILVDANLIEKRRGVGMFVIAGAQARIVEKRRDQFYTDYVKKLVSEAKKLHITQAELAKLIERGFSAS</sequence>
<dbReference type="Pfam" id="PF00392">
    <property type="entry name" value="GntR"/>
    <property type="match status" value="1"/>
</dbReference>
<protein>
    <submittedName>
        <fullName evidence="5">Transcription regulator</fullName>
    </submittedName>
</protein>
<dbReference type="AlphaFoldDB" id="A0A0R2M6M2"/>
<dbReference type="InterPro" id="IPR036388">
    <property type="entry name" value="WH-like_DNA-bd_sf"/>
</dbReference>
<evidence type="ECO:0000313" key="5">
    <source>
        <dbReference type="EMBL" id="KRO08092.1"/>
    </source>
</evidence>
<evidence type="ECO:0000256" key="2">
    <source>
        <dbReference type="ARBA" id="ARBA00023125"/>
    </source>
</evidence>
<keyword evidence="3" id="KW-0804">Transcription</keyword>
<dbReference type="GO" id="GO:0003700">
    <property type="term" value="F:DNA-binding transcription factor activity"/>
    <property type="evidence" value="ECO:0007669"/>
    <property type="project" value="InterPro"/>
</dbReference>
<proteinExistence type="predicted"/>
<dbReference type="Proteomes" id="UP000051783">
    <property type="component" value="Unassembled WGS sequence"/>
</dbReference>
<dbReference type="PATRIC" id="fig|942150.3.peg.973"/>
<evidence type="ECO:0000313" key="6">
    <source>
        <dbReference type="Proteomes" id="UP000051783"/>
    </source>
</evidence>
<dbReference type="CDD" id="cd07377">
    <property type="entry name" value="WHTH_GntR"/>
    <property type="match status" value="1"/>
</dbReference>
<name>A0A0R2M6M2_9LACO</name>
<gene>
    <name evidence="5" type="ORF">IV64_GL000943</name>
</gene>
<dbReference type="InterPro" id="IPR036390">
    <property type="entry name" value="WH_DNA-bd_sf"/>
</dbReference>
<keyword evidence="1" id="KW-0805">Transcription regulation</keyword>
<accession>A0A0R2M6M2</accession>
<evidence type="ECO:0000259" key="4">
    <source>
        <dbReference type="PROSITE" id="PS50949"/>
    </source>
</evidence>
<dbReference type="GO" id="GO:0003677">
    <property type="term" value="F:DNA binding"/>
    <property type="evidence" value="ECO:0007669"/>
    <property type="project" value="UniProtKB-KW"/>
</dbReference>
<dbReference type="PROSITE" id="PS50949">
    <property type="entry name" value="HTH_GNTR"/>
    <property type="match status" value="1"/>
</dbReference>
<keyword evidence="6" id="KW-1185">Reference proteome</keyword>
<evidence type="ECO:0000256" key="1">
    <source>
        <dbReference type="ARBA" id="ARBA00023015"/>
    </source>
</evidence>
<feature type="domain" description="HTH gntR-type" evidence="4">
    <location>
        <begin position="12"/>
        <end position="80"/>
    </location>
</feature>
<keyword evidence="2" id="KW-0238">DNA-binding</keyword>
<dbReference type="SMART" id="SM00345">
    <property type="entry name" value="HTH_GNTR"/>
    <property type="match status" value="1"/>
</dbReference>
<dbReference type="PANTHER" id="PTHR38445:SF10">
    <property type="entry name" value="GNTR-FAMILY TRANSCRIPTIONAL REGULATOR"/>
    <property type="match status" value="1"/>
</dbReference>
<comment type="caution">
    <text evidence="5">The sequence shown here is derived from an EMBL/GenBank/DDBJ whole genome shotgun (WGS) entry which is preliminary data.</text>
</comment>
<organism evidence="5 6">
    <name type="scientific">Lactiplantibacillus xiangfangensis</name>
    <dbReference type="NCBI Taxonomy" id="942150"/>
    <lineage>
        <taxon>Bacteria</taxon>
        <taxon>Bacillati</taxon>
        <taxon>Bacillota</taxon>
        <taxon>Bacilli</taxon>
        <taxon>Lactobacillales</taxon>
        <taxon>Lactobacillaceae</taxon>
        <taxon>Lactiplantibacillus</taxon>
    </lineage>
</organism>